<accession>A0A6V7EJP4</accession>
<sequence length="55" mass="6151">MSSSVTSISKIPWIPEPFWDPTDGKLGNWNPEFDGLTVYGAMWVHRLQGDKAVTS</sequence>
<name>A0A6V7EJP4_9XANT</name>
<reference evidence="1" key="1">
    <citation type="submission" date="2020-07" db="EMBL/GenBank/DDBJ databases">
        <authorList>
            <person name="Pothier F. J."/>
        </authorList>
    </citation>
    <scope>NUCLEOTIDE SEQUENCE</scope>
    <source>
        <strain evidence="1">CFBP 2533</strain>
    </source>
</reference>
<organism evidence="1">
    <name type="scientific">Xanthomonas hortorum pv. pelargonii</name>
    <dbReference type="NCBI Taxonomy" id="453602"/>
    <lineage>
        <taxon>Bacteria</taxon>
        <taxon>Pseudomonadati</taxon>
        <taxon>Pseudomonadota</taxon>
        <taxon>Gammaproteobacteria</taxon>
        <taxon>Lysobacterales</taxon>
        <taxon>Lysobacteraceae</taxon>
        <taxon>Xanthomonas</taxon>
    </lineage>
</organism>
<proteinExistence type="predicted"/>
<dbReference type="EMBL" id="LR828261">
    <property type="protein sequence ID" value="CAD0351380.1"/>
    <property type="molecule type" value="Genomic_DNA"/>
</dbReference>
<protein>
    <submittedName>
        <fullName evidence="1">Uncharacterized protein</fullName>
    </submittedName>
</protein>
<evidence type="ECO:0000313" key="1">
    <source>
        <dbReference type="EMBL" id="CAD0351380.1"/>
    </source>
</evidence>
<dbReference type="AlphaFoldDB" id="A0A6V7EJP4"/>
<dbReference type="EMBL" id="LR828261">
    <property type="protein sequence ID" value="CAD0351374.1"/>
    <property type="molecule type" value="Genomic_DNA"/>
</dbReference>
<gene>
    <name evidence="1" type="ORF">CFBP2533_36700</name>
</gene>